<evidence type="ECO:0000313" key="1">
    <source>
        <dbReference type="EMBL" id="GEP61247.1"/>
    </source>
</evidence>
<dbReference type="OrthoDB" id="9807209at2"/>
<protein>
    <recommendedName>
        <fullName evidence="3">DUF4114 domain-containing protein</fullName>
    </recommendedName>
</protein>
<dbReference type="EMBL" id="BKAJ01000209">
    <property type="protein sequence ID" value="GEP61247.1"/>
    <property type="molecule type" value="Genomic_DNA"/>
</dbReference>
<name>A0A512NQN0_9HYPH</name>
<gene>
    <name evidence="1" type="ORF">RSO01_84130</name>
</gene>
<dbReference type="AlphaFoldDB" id="A0A512NQN0"/>
<sequence length="1116" mass="117457">MTTTVTFSLATFLSGKAASADVNIYAYAFDQSGNLQGTPLQIASGGTVVSSPNFSFDSFDSGNIVIVTQQAGGTALPTSPTFGTLANIGNAQAGNYRYDIVELSLSGSSTDQGDLTDIVQFGAPISMTVEYTGAPDQTRGYGVTGQAVVNALNAISPIASANLPYTQWIGTTPFNDQRETLTVATNLATGMQPTGSSSDWNTYVNSIQDGTRIAYFYAGATNGSGQFTVDPSFFYYTVKHDGGYITLTPVENEAFSSFLTQQGIPWQASHVVIRMPATSDAIPAYGSGNALTQNIYTQTASTLFVFPDEKTADAFPTMTPSQQAQYEQTGFNPNNAYGFLTEILVTGFEAGFFNGSGLPIPDAMGLTSGAPRVDLDQMWNWSGLYAYGAVGAASGPLASFDYQNSVTAQHYDVHTLPIFQNTNAYGWSYSDFLSTFKGAVNPQVSLWDANANGGAGAQVSQINIKLFDLADTPDGTYQAPTLDDYFLQPVSSPTLVQSQSTGPVGNNGFILNIDASFGIPTSTGGPTYTPIGPANGTPIQLKIFDQTGTFTTIDLPSSYSNYYTIVGSPGAWTTAPNPNGSGQQGNFIFYNLPVASNGTGWYQIVLGSGASAKTYNIYTQQTVAGTFAFTDAAADGGAIASLISSGADGTALDEVKISLTSGSTVTYDPKYWLSAQSPPTPNPNPPQTLSAPLVGVGDDGTFIALSALGHITHGDLAFSYNAAGHNETAGFNFAKVLLSSTAHPSWIIAPVVAQSDIDGHWLTKMGAQFGDGTYSAFMQQYKPYDLDLDKAVGAATVPVSFTVALDKLPLSATPDGHALQFTQGSSSTTGNWIELSAVSSTLLNGTLIAYATDSSGHMLMRDGSGFTNSLEDAALGRIGSVASDSGQLFFSGKQQLYLTAGEQLHFAVVAADGRVDVNPTVNVTGTGGKFNVAVSDGFGAINLSASANNTLDSSTMLAGSQRETDHAWVYLTDGSQLKVDLAWSGDYVNTLHFVRLDVDPADPRHLSLNGVDYGNTDAFRTAVKNGWEFSTTQGHSTGTSSTTWTVEGKDGFYVPVLVSGRGDIWMVENTPAATANADGHQHIRNFGANTFGFEDTHANAGADFDYNDMVMKLSIL</sequence>
<reference evidence="1 2" key="1">
    <citation type="submission" date="2019-07" db="EMBL/GenBank/DDBJ databases">
        <title>Whole genome shotgun sequence of Reyranella soli NBRC 108950.</title>
        <authorList>
            <person name="Hosoyama A."/>
            <person name="Uohara A."/>
            <person name="Ohji S."/>
            <person name="Ichikawa N."/>
        </authorList>
    </citation>
    <scope>NUCLEOTIDE SEQUENCE [LARGE SCALE GENOMIC DNA]</scope>
    <source>
        <strain evidence="1 2">NBRC 108950</strain>
    </source>
</reference>
<evidence type="ECO:0000313" key="2">
    <source>
        <dbReference type="Proteomes" id="UP000321058"/>
    </source>
</evidence>
<keyword evidence="2" id="KW-1185">Reference proteome</keyword>
<comment type="caution">
    <text evidence="1">The sequence shown here is derived from an EMBL/GenBank/DDBJ whole genome shotgun (WGS) entry which is preliminary data.</text>
</comment>
<proteinExistence type="predicted"/>
<evidence type="ECO:0008006" key="3">
    <source>
        <dbReference type="Google" id="ProtNLM"/>
    </source>
</evidence>
<dbReference type="Proteomes" id="UP000321058">
    <property type="component" value="Unassembled WGS sequence"/>
</dbReference>
<dbReference type="RefSeq" id="WP_147156561.1">
    <property type="nucleotide sequence ID" value="NZ_BKAJ01000209.1"/>
</dbReference>
<accession>A0A512NQN0</accession>
<organism evidence="1 2">
    <name type="scientific">Reyranella soli</name>
    <dbReference type="NCBI Taxonomy" id="1230389"/>
    <lineage>
        <taxon>Bacteria</taxon>
        <taxon>Pseudomonadati</taxon>
        <taxon>Pseudomonadota</taxon>
        <taxon>Alphaproteobacteria</taxon>
        <taxon>Hyphomicrobiales</taxon>
        <taxon>Reyranellaceae</taxon>
        <taxon>Reyranella</taxon>
    </lineage>
</organism>